<keyword evidence="10" id="KW-0865">Zymogen</keyword>
<feature type="transmembrane region" description="Helical" evidence="15">
    <location>
        <begin position="803"/>
        <end position="822"/>
    </location>
</feature>
<dbReference type="GO" id="GO:0008295">
    <property type="term" value="P:spermidine biosynthetic process"/>
    <property type="evidence" value="ECO:0007669"/>
    <property type="project" value="UniProtKB-KW"/>
</dbReference>
<dbReference type="EMBL" id="JAHQIW010007266">
    <property type="protein sequence ID" value="KAJ1373356.1"/>
    <property type="molecule type" value="Genomic_DNA"/>
</dbReference>
<name>A0AAD5WKP5_PARTN</name>
<dbReference type="EC" id="4.1.1.50" evidence="4"/>
<comment type="catalytic activity">
    <reaction evidence="14">
        <text>S-adenosyl-L-methionine + H(+) = S-adenosyl 3-(methylsulfanyl)propylamine + CO2</text>
        <dbReference type="Rhea" id="RHEA:15981"/>
        <dbReference type="ChEBI" id="CHEBI:15378"/>
        <dbReference type="ChEBI" id="CHEBI:16526"/>
        <dbReference type="ChEBI" id="CHEBI:57443"/>
        <dbReference type="ChEBI" id="CHEBI:59789"/>
        <dbReference type="EC" id="4.1.1.50"/>
    </reaction>
</comment>
<keyword evidence="7" id="KW-0068">Autocatalytic cleavage</keyword>
<comment type="similarity">
    <text evidence="3">Belongs to the eukaryotic AdoMetDC family.</text>
</comment>
<dbReference type="Pfam" id="PF01536">
    <property type="entry name" value="SAM_decarbox"/>
    <property type="match status" value="1"/>
</dbReference>
<keyword evidence="18" id="KW-1185">Reference proteome</keyword>
<feature type="transmembrane region" description="Helical" evidence="15">
    <location>
        <begin position="773"/>
        <end position="791"/>
    </location>
</feature>
<keyword evidence="6" id="KW-0210">Decarboxylase</keyword>
<gene>
    <name evidence="17" type="ORF">KIN20_035731</name>
</gene>
<dbReference type="GO" id="GO:0006597">
    <property type="term" value="P:spermine biosynthetic process"/>
    <property type="evidence" value="ECO:0007669"/>
    <property type="project" value="InterPro"/>
</dbReference>
<keyword evidence="5" id="KW-0949">S-adenosyl-L-methionine</keyword>
<evidence type="ECO:0000313" key="17">
    <source>
        <dbReference type="EMBL" id="KAJ1373356.1"/>
    </source>
</evidence>
<dbReference type="SUPFAM" id="SSF56276">
    <property type="entry name" value="S-adenosylmethionine decarboxylase"/>
    <property type="match status" value="1"/>
</dbReference>
<protein>
    <recommendedName>
        <fullName evidence="4">adenosylmethionine decarboxylase</fullName>
        <ecNumber evidence="4">4.1.1.50</ecNumber>
    </recommendedName>
</protein>
<feature type="transmembrane region" description="Helical" evidence="15">
    <location>
        <begin position="93"/>
        <end position="116"/>
    </location>
</feature>
<keyword evidence="15" id="KW-0812">Transmembrane</keyword>
<dbReference type="Gene3D" id="3.60.90.10">
    <property type="entry name" value="S-adenosylmethionine decarboxylase"/>
    <property type="match status" value="1"/>
</dbReference>
<dbReference type="Pfam" id="PF09335">
    <property type="entry name" value="VTT_dom"/>
    <property type="match status" value="1"/>
</dbReference>
<keyword evidence="9" id="KW-0620">Polyamine biosynthesis</keyword>
<dbReference type="AlphaFoldDB" id="A0AAD5WKP5"/>
<feature type="transmembrane region" description="Helical" evidence="15">
    <location>
        <begin position="843"/>
        <end position="862"/>
    </location>
</feature>
<evidence type="ECO:0000256" key="12">
    <source>
        <dbReference type="ARBA" id="ARBA00023270"/>
    </source>
</evidence>
<evidence type="ECO:0000256" key="1">
    <source>
        <dbReference type="ARBA" id="ARBA00001928"/>
    </source>
</evidence>
<evidence type="ECO:0000256" key="10">
    <source>
        <dbReference type="ARBA" id="ARBA00023145"/>
    </source>
</evidence>
<dbReference type="NCBIfam" id="TIGR00535">
    <property type="entry name" value="SAM_DCase"/>
    <property type="match status" value="1"/>
</dbReference>
<organism evidence="17 18">
    <name type="scientific">Parelaphostrongylus tenuis</name>
    <name type="common">Meningeal worm</name>
    <dbReference type="NCBI Taxonomy" id="148309"/>
    <lineage>
        <taxon>Eukaryota</taxon>
        <taxon>Metazoa</taxon>
        <taxon>Ecdysozoa</taxon>
        <taxon>Nematoda</taxon>
        <taxon>Chromadorea</taxon>
        <taxon>Rhabditida</taxon>
        <taxon>Rhabditina</taxon>
        <taxon>Rhabditomorpha</taxon>
        <taxon>Strongyloidea</taxon>
        <taxon>Metastrongylidae</taxon>
        <taxon>Parelaphostrongylus</taxon>
    </lineage>
</organism>
<dbReference type="InterPro" id="IPR018166">
    <property type="entry name" value="S-AdoMet_deCO2ase_CS"/>
</dbReference>
<feature type="transmembrane region" description="Helical" evidence="15">
    <location>
        <begin position="626"/>
        <end position="654"/>
    </location>
</feature>
<accession>A0AAD5WKP5</accession>
<comment type="caution">
    <text evidence="17">The sequence shown here is derived from an EMBL/GenBank/DDBJ whole genome shotgun (WGS) entry which is preliminary data.</text>
</comment>
<keyword evidence="15" id="KW-1133">Transmembrane helix</keyword>
<evidence type="ECO:0000256" key="7">
    <source>
        <dbReference type="ARBA" id="ARBA00022813"/>
    </source>
</evidence>
<dbReference type="InterPro" id="IPR048283">
    <property type="entry name" value="AdoMetDC-like"/>
</dbReference>
<evidence type="ECO:0000313" key="18">
    <source>
        <dbReference type="Proteomes" id="UP001196413"/>
    </source>
</evidence>
<evidence type="ECO:0000256" key="4">
    <source>
        <dbReference type="ARBA" id="ARBA00012357"/>
    </source>
</evidence>
<keyword evidence="8" id="KW-0745">Spermidine biosynthesis</keyword>
<evidence type="ECO:0000256" key="2">
    <source>
        <dbReference type="ARBA" id="ARBA00004911"/>
    </source>
</evidence>
<keyword evidence="11" id="KW-0456">Lyase</keyword>
<evidence type="ECO:0000256" key="15">
    <source>
        <dbReference type="SAM" id="Phobius"/>
    </source>
</evidence>
<proteinExistence type="inferred from homology"/>
<feature type="transmembrane region" description="Helical" evidence="15">
    <location>
        <begin position="710"/>
        <end position="729"/>
    </location>
</feature>
<evidence type="ECO:0000256" key="8">
    <source>
        <dbReference type="ARBA" id="ARBA00023066"/>
    </source>
</evidence>
<keyword evidence="13" id="KW-0670">Pyruvate</keyword>
<dbReference type="PANTHER" id="PTHR11570:SF0">
    <property type="entry name" value="S-ADENOSYLMETHIONINE DECARBOXYLASE PROENZYME"/>
    <property type="match status" value="1"/>
</dbReference>
<feature type="domain" description="VTT" evidence="16">
    <location>
        <begin position="706"/>
        <end position="826"/>
    </location>
</feature>
<dbReference type="PROSITE" id="PS01336">
    <property type="entry name" value="ADOMETDC"/>
    <property type="match status" value="1"/>
</dbReference>
<dbReference type="Proteomes" id="UP001196413">
    <property type="component" value="Unassembled WGS sequence"/>
</dbReference>
<feature type="transmembrane region" description="Helical" evidence="15">
    <location>
        <begin position="735"/>
        <end position="752"/>
    </location>
</feature>
<evidence type="ECO:0000256" key="6">
    <source>
        <dbReference type="ARBA" id="ARBA00022793"/>
    </source>
</evidence>
<keyword evidence="12" id="KW-0704">Schiff base</keyword>
<evidence type="ECO:0000256" key="13">
    <source>
        <dbReference type="ARBA" id="ARBA00023317"/>
    </source>
</evidence>
<dbReference type="InterPro" id="IPR001985">
    <property type="entry name" value="S-AdoMet_decarboxylase_euk"/>
</dbReference>
<sequence length="876" mass="98676">MRVKRRHIDGARGDGTIAEKTVERHIGSACSRCRRFRRRGLCFSCDVTARVAYIALIETLGAVGIGEGSSSHLPQLTSAVSSRSLWILHDQSVLVFSLLTLGKIFVSILCPSSIAIREIDFASIQEDCMGPDIETLILVLYRREQLVKKIKMCTKVESSVVQTKEFREKTPIEEYFFEGAEKLLELWFSSSRNVGGGSLRLIPRYELDTMLNIAKCKILHSAHTDYIDSYVLSESSLFITERRLILKTCGSTRLLAALPRIIQLAAVYGHLDQVVSVYYSRKNFLRPELQPEEHRSFDAEVDCLDSFFHNGHAYCMGSLKQDRWYLYTYHIPQPVNKVADHTLEILMTDLSEDILHLFTKDVCEDGRDCTKRSGIDRIVPKGTLIHEELFDPCGYSMNAFLPNSDHYATIHVTPEKEFSFASFETNQDLVCLYKQTKQVIKCFRPGKLLMTVFSNDGSVKGREAQQQLWDRELPGYKRTNIQFVRLEVETLVYAHFVRKDGTESSSDEDDGVLSDCFVAWSTEVSLAGAFSGRHHIRAVLGVCGLEGDYYLSATSYQDGAVIFGTRTLHIHISTVKIFLFPPDLPLLSLEVVVSSPDNSRESQRRSSASCSPTVAEEQRPMAQPGFLLLMLPLCALLGSFLMATSGLFLILHFAPSTSSTTKLSFPSNFDELRQLADLLQNYKNDHLAYTLFLFSYAYIYKQTFAIPGSFFLNLLAGALFGVVIGSILVCILNPIGASGCFLLSAIFMRPIIDRYFSHRLLTLRRKVTSERERLFIFLVGTRVIPFCPHWLLNICSPFMDVSLLMHATTILLGLIPYNVLCVRAGRMLADLNTIHDVLDLRTIAELLAVAILLVSIGCFAKRRQNNDDELQQSSTK</sequence>
<evidence type="ECO:0000256" key="11">
    <source>
        <dbReference type="ARBA" id="ARBA00023239"/>
    </source>
</evidence>
<reference evidence="17" key="1">
    <citation type="submission" date="2021-06" db="EMBL/GenBank/DDBJ databases">
        <title>Parelaphostrongylus tenuis whole genome reference sequence.</title>
        <authorList>
            <person name="Garwood T.J."/>
            <person name="Larsen P.A."/>
            <person name="Fountain-Jones N.M."/>
            <person name="Garbe J.R."/>
            <person name="Macchietto M.G."/>
            <person name="Kania S.A."/>
            <person name="Gerhold R.W."/>
            <person name="Richards J.E."/>
            <person name="Wolf T.M."/>
        </authorList>
    </citation>
    <scope>NUCLEOTIDE SEQUENCE</scope>
    <source>
        <strain evidence="17">MNPRO001-30</strain>
        <tissue evidence="17">Meninges</tissue>
    </source>
</reference>
<dbReference type="InterPro" id="IPR032816">
    <property type="entry name" value="VTT_dom"/>
</dbReference>
<evidence type="ECO:0000256" key="9">
    <source>
        <dbReference type="ARBA" id="ARBA00023115"/>
    </source>
</evidence>
<evidence type="ECO:0000256" key="14">
    <source>
        <dbReference type="ARBA" id="ARBA00048112"/>
    </source>
</evidence>
<comment type="pathway">
    <text evidence="2">Amine and polyamine biosynthesis; S-adenosylmethioninamine biosynthesis; S-adenosylmethioninamine from S-adenosyl-L-methionine: step 1/1.</text>
</comment>
<comment type="cofactor">
    <cofactor evidence="1">
        <name>pyruvate</name>
        <dbReference type="ChEBI" id="CHEBI:15361"/>
    </cofactor>
</comment>
<dbReference type="InterPro" id="IPR016067">
    <property type="entry name" value="S-AdoMet_deCO2ase_core"/>
</dbReference>
<keyword evidence="15" id="KW-0472">Membrane</keyword>
<evidence type="ECO:0000256" key="3">
    <source>
        <dbReference type="ARBA" id="ARBA00008466"/>
    </source>
</evidence>
<evidence type="ECO:0000256" key="5">
    <source>
        <dbReference type="ARBA" id="ARBA00022691"/>
    </source>
</evidence>
<dbReference type="GO" id="GO:0004014">
    <property type="term" value="F:adenosylmethionine decarboxylase activity"/>
    <property type="evidence" value="ECO:0007669"/>
    <property type="project" value="UniProtKB-EC"/>
</dbReference>
<evidence type="ECO:0000259" key="16">
    <source>
        <dbReference type="Pfam" id="PF09335"/>
    </source>
</evidence>
<dbReference type="PANTHER" id="PTHR11570">
    <property type="entry name" value="S-ADENOSYLMETHIONINE DECARBOXYLASE"/>
    <property type="match status" value="1"/>
</dbReference>
<dbReference type="GO" id="GO:0005829">
    <property type="term" value="C:cytosol"/>
    <property type="evidence" value="ECO:0007669"/>
    <property type="project" value="TreeGrafter"/>
</dbReference>